<sequence>MVEPNEGCSLTVEQLQTIINDTDSQHQPKQCINGAEAIALILGYMGTKTVFAYAGTSELALCDAVDRQPSLELVNGRGDKESAFMAAGGTLLRPQRSAAILHGARGLTNAAGAVADARRSEVGTVFIVGLPSSTSVKYLPPHAERGLLSAIGTFVDWWWEAPSMAEIEEDSGLASEFCKKIVEAIETIAQMPTRPAMIGIPQDVAEMSWIPINAVVDVVREFSTPLANNHVKMSEDQDLSDAISLIAQAKKPVILIDDYALKYSGIVKAIDIFSKHINAPVLQLRYRRGPMLFERLRYEYVHNFVGWLNQFSKEHRELVAGCDLFITIEDRNIYRRVVGDLPESRKIAITGFPEKTIKNDYISESDVIVEASPTETMLRIVNALPPKKDHQWWSFDIERAARVTPEPADELVEYQRTGIVQAVGSAFVDSKQPVLVDDSQMFGGIISERYDLLPKDIRVFGSHGGFVGSGVSVATGIAIVERDCSVVCTLGDQGFTNSIQGLICAIEQEAPITYIVCNNGMSVSLTKQANATDSSWFDGGKRGYLKNTPKWSYVGLARSLGMFGVKVSVPIGPDEKTVAAGIAELHDAVAQCKNHDGPKLIELVLPSEPAAWRGIWLTQGFEQVEAITS</sequence>
<evidence type="ECO:0000313" key="6">
    <source>
        <dbReference type="Proteomes" id="UP000186855"/>
    </source>
</evidence>
<dbReference type="GO" id="GO:0005948">
    <property type="term" value="C:acetolactate synthase complex"/>
    <property type="evidence" value="ECO:0007669"/>
    <property type="project" value="TreeGrafter"/>
</dbReference>
<evidence type="ECO:0000256" key="2">
    <source>
        <dbReference type="ARBA" id="ARBA00023052"/>
    </source>
</evidence>
<organism evidence="5 6">
    <name type="scientific">Actinomyces oris</name>
    <dbReference type="NCBI Taxonomy" id="544580"/>
    <lineage>
        <taxon>Bacteria</taxon>
        <taxon>Bacillati</taxon>
        <taxon>Actinomycetota</taxon>
        <taxon>Actinomycetes</taxon>
        <taxon>Actinomycetales</taxon>
        <taxon>Actinomycetaceae</taxon>
        <taxon>Actinomyces</taxon>
    </lineage>
</organism>
<dbReference type="CDD" id="cd07035">
    <property type="entry name" value="TPP_PYR_POX_like"/>
    <property type="match status" value="1"/>
</dbReference>
<dbReference type="Gene3D" id="3.40.50.970">
    <property type="match status" value="2"/>
</dbReference>
<dbReference type="Pfam" id="PF02776">
    <property type="entry name" value="TPP_enzyme_N"/>
    <property type="match status" value="1"/>
</dbReference>
<feature type="domain" description="Thiamine pyrophosphate enzyme N-terminal TPP-binding" evidence="4">
    <location>
        <begin position="33"/>
        <end position="137"/>
    </location>
</feature>
<reference evidence="5 6" key="1">
    <citation type="submission" date="2016-12" db="EMBL/GenBank/DDBJ databases">
        <title>Genomic comparison of strains in the 'Actinomyces naeslundii' group.</title>
        <authorList>
            <person name="Mughal S.R."/>
            <person name="Do T."/>
            <person name="Gilbert S.C."/>
            <person name="Witherden E.A."/>
            <person name="Didelot X."/>
            <person name="Beighton D."/>
        </authorList>
    </citation>
    <scope>NUCLEOTIDE SEQUENCE [LARGE SCALE GENOMIC DNA]</scope>
    <source>
        <strain evidence="5 6">S24V</strain>
    </source>
</reference>
<dbReference type="InterPro" id="IPR011766">
    <property type="entry name" value="TPP_enzyme_TPP-bd"/>
</dbReference>
<feature type="domain" description="Thiamine pyrophosphate enzyme TPP-binding" evidence="3">
    <location>
        <begin position="465"/>
        <end position="602"/>
    </location>
</feature>
<dbReference type="InterPro" id="IPR045229">
    <property type="entry name" value="TPP_enz"/>
</dbReference>
<comment type="caution">
    <text evidence="5">The sequence shown here is derived from an EMBL/GenBank/DDBJ whole genome shotgun (WGS) entry which is preliminary data.</text>
</comment>
<dbReference type="GO" id="GO:0050660">
    <property type="term" value="F:flavin adenine dinucleotide binding"/>
    <property type="evidence" value="ECO:0007669"/>
    <property type="project" value="TreeGrafter"/>
</dbReference>
<dbReference type="GO" id="GO:0003984">
    <property type="term" value="F:acetolactate synthase activity"/>
    <property type="evidence" value="ECO:0007669"/>
    <property type="project" value="TreeGrafter"/>
</dbReference>
<dbReference type="PANTHER" id="PTHR18968">
    <property type="entry name" value="THIAMINE PYROPHOSPHATE ENZYMES"/>
    <property type="match status" value="1"/>
</dbReference>
<dbReference type="Pfam" id="PF02775">
    <property type="entry name" value="TPP_enzyme_C"/>
    <property type="match status" value="1"/>
</dbReference>
<proteinExistence type="inferred from homology"/>
<evidence type="ECO:0000259" key="4">
    <source>
        <dbReference type="Pfam" id="PF02776"/>
    </source>
</evidence>
<protein>
    <recommendedName>
        <fullName evidence="7">Thiamine pyrophosphate-binding protein</fullName>
    </recommendedName>
</protein>
<dbReference type="GO" id="GO:0030976">
    <property type="term" value="F:thiamine pyrophosphate binding"/>
    <property type="evidence" value="ECO:0007669"/>
    <property type="project" value="InterPro"/>
</dbReference>
<dbReference type="Proteomes" id="UP000186855">
    <property type="component" value="Unassembled WGS sequence"/>
</dbReference>
<keyword evidence="2" id="KW-0786">Thiamine pyrophosphate</keyword>
<dbReference type="PANTHER" id="PTHR18968:SF13">
    <property type="entry name" value="ACETOLACTATE SYNTHASE CATALYTIC SUBUNIT, MITOCHONDRIAL"/>
    <property type="match status" value="1"/>
</dbReference>
<dbReference type="SUPFAM" id="SSF52518">
    <property type="entry name" value="Thiamin diphosphate-binding fold (THDP-binding)"/>
    <property type="match status" value="2"/>
</dbReference>
<dbReference type="CDD" id="cd00568">
    <property type="entry name" value="TPP_enzymes"/>
    <property type="match status" value="1"/>
</dbReference>
<dbReference type="InterPro" id="IPR029061">
    <property type="entry name" value="THDP-binding"/>
</dbReference>
<accession>A0A1Q8VVU2</accession>
<dbReference type="EMBL" id="MSKI01000070">
    <property type="protein sequence ID" value="OLO52288.1"/>
    <property type="molecule type" value="Genomic_DNA"/>
</dbReference>
<dbReference type="InterPro" id="IPR012001">
    <property type="entry name" value="Thiamin_PyroP_enz_TPP-bd_dom"/>
</dbReference>
<comment type="similarity">
    <text evidence="1">Belongs to the TPP enzyme family.</text>
</comment>
<name>A0A1Q8VVU2_9ACTO</name>
<evidence type="ECO:0000256" key="1">
    <source>
        <dbReference type="ARBA" id="ARBA00007812"/>
    </source>
</evidence>
<dbReference type="GO" id="GO:0009097">
    <property type="term" value="P:isoleucine biosynthetic process"/>
    <property type="evidence" value="ECO:0007669"/>
    <property type="project" value="TreeGrafter"/>
</dbReference>
<evidence type="ECO:0000259" key="3">
    <source>
        <dbReference type="Pfam" id="PF02775"/>
    </source>
</evidence>
<evidence type="ECO:0008006" key="7">
    <source>
        <dbReference type="Google" id="ProtNLM"/>
    </source>
</evidence>
<dbReference type="GO" id="GO:0009099">
    <property type="term" value="P:L-valine biosynthetic process"/>
    <property type="evidence" value="ECO:0007669"/>
    <property type="project" value="TreeGrafter"/>
</dbReference>
<dbReference type="Gene3D" id="3.40.50.1220">
    <property type="entry name" value="TPP-binding domain"/>
    <property type="match status" value="1"/>
</dbReference>
<dbReference type="SUPFAM" id="SSF52467">
    <property type="entry name" value="DHS-like NAD/FAD-binding domain"/>
    <property type="match status" value="1"/>
</dbReference>
<evidence type="ECO:0000313" key="5">
    <source>
        <dbReference type="EMBL" id="OLO52288.1"/>
    </source>
</evidence>
<dbReference type="GO" id="GO:0000287">
    <property type="term" value="F:magnesium ion binding"/>
    <property type="evidence" value="ECO:0007669"/>
    <property type="project" value="UniProtKB-ARBA"/>
</dbReference>
<gene>
    <name evidence="5" type="ORF">BKH30_07075</name>
</gene>
<dbReference type="InterPro" id="IPR029035">
    <property type="entry name" value="DHS-like_NAD/FAD-binding_dom"/>
</dbReference>
<dbReference type="AlphaFoldDB" id="A0A1Q8VVU2"/>